<dbReference type="RefSeq" id="WP_013839246.1">
    <property type="nucleotide sequence ID" value="NC_015588.1"/>
</dbReference>
<dbReference type="AlphaFoldDB" id="F6FQ49"/>
<protein>
    <submittedName>
        <fullName evidence="2">Flavodoxin (Beta-lactamase-like)</fullName>
    </submittedName>
</protein>
<dbReference type="HOGENOM" id="CLU_1018565_0_0_11"/>
<accession>F6FQ49</accession>
<evidence type="ECO:0000259" key="1">
    <source>
        <dbReference type="SMART" id="SM00849"/>
    </source>
</evidence>
<dbReference type="KEGG" id="iva:Isova_2129"/>
<dbReference type="Pfam" id="PF00753">
    <property type="entry name" value="Lactamase_B"/>
    <property type="match status" value="1"/>
</dbReference>
<keyword evidence="3" id="KW-1185">Reference proteome</keyword>
<name>F6FQ49_ISOV2</name>
<proteinExistence type="predicted"/>
<dbReference type="SMART" id="SM00849">
    <property type="entry name" value="Lactamase_B"/>
    <property type="match status" value="1"/>
</dbReference>
<sequence>MHVHRLDDDVAVLADQADVPGLGTLPVNAFVVGRKDALVIDSGLSTPGTGFLDALASVVDPQDVGWVWLTHPDRDHTGGLWELLDAAPHARLVTTFLGVGILSCEYEVPMHRVHLLNPGQELAAAGRTFRGIRPPLYDSPATVGLVDESTGALFSSDCFGAPLEDAEVSARDDVRGVSEEELRERQRLWISVDAPWAQVADPVAFGATVDTMRRLAPTSVLSSHLPPLRDAASIARAFDVASSAPGTTPFVGPDQHALEALLATFEPDVG</sequence>
<dbReference type="PANTHER" id="PTHR43717:SF1">
    <property type="entry name" value="ANAEROBIC NITRIC OXIDE REDUCTASE FLAVORUBREDOXIN"/>
    <property type="match status" value="1"/>
</dbReference>
<dbReference type="EMBL" id="CP002810">
    <property type="protein sequence ID" value="AEG44855.1"/>
    <property type="molecule type" value="Genomic_DNA"/>
</dbReference>
<dbReference type="Gene3D" id="3.60.15.10">
    <property type="entry name" value="Ribonuclease Z/Hydroxyacylglutathione hydrolase-like"/>
    <property type="match status" value="1"/>
</dbReference>
<dbReference type="PANTHER" id="PTHR43717">
    <property type="entry name" value="ANAEROBIC NITRIC OXIDE REDUCTASE FLAVORUBREDOXIN"/>
    <property type="match status" value="1"/>
</dbReference>
<gene>
    <name evidence="2" type="ordered locus">Isova_2129</name>
</gene>
<dbReference type="Proteomes" id="UP000009236">
    <property type="component" value="Chromosome"/>
</dbReference>
<dbReference type="InterPro" id="IPR036866">
    <property type="entry name" value="RibonucZ/Hydroxyglut_hydro"/>
</dbReference>
<dbReference type="eggNOG" id="COG0426">
    <property type="taxonomic scope" value="Bacteria"/>
</dbReference>
<organism evidence="3">
    <name type="scientific">Isoptericola variabilis (strain 225)</name>
    <dbReference type="NCBI Taxonomy" id="743718"/>
    <lineage>
        <taxon>Bacteria</taxon>
        <taxon>Bacillati</taxon>
        <taxon>Actinomycetota</taxon>
        <taxon>Actinomycetes</taxon>
        <taxon>Micrococcales</taxon>
        <taxon>Promicromonosporaceae</taxon>
        <taxon>Isoptericola</taxon>
    </lineage>
</organism>
<evidence type="ECO:0000313" key="3">
    <source>
        <dbReference type="Proteomes" id="UP000009236"/>
    </source>
</evidence>
<reference evidence="2 3" key="1">
    <citation type="submission" date="2011-05" db="EMBL/GenBank/DDBJ databases">
        <title>Complete sequence of Isoptericola variabilis 225.</title>
        <authorList>
            <consortium name="US DOE Joint Genome Institute"/>
            <person name="Lucas S."/>
            <person name="Han J."/>
            <person name="Lapidus A."/>
            <person name="Cheng J.-F."/>
            <person name="Goodwin L."/>
            <person name="Pitluck S."/>
            <person name="Peters L."/>
            <person name="Mikhailova N."/>
            <person name="Zeytun A."/>
            <person name="Han C."/>
            <person name="Tapia R."/>
            <person name="Land M."/>
            <person name="Hauser L."/>
            <person name="Kyrpides N."/>
            <person name="Ivanova N."/>
            <person name="Pagani I."/>
            <person name="Siebers A."/>
            <person name="Allgaier M."/>
            <person name="Thelen M."/>
            <person name="Hugenholtz P."/>
            <person name="Gladden J."/>
            <person name="Woyke T."/>
        </authorList>
    </citation>
    <scope>NUCLEOTIDE SEQUENCE [LARGE SCALE GENOMIC DNA]</scope>
    <source>
        <strain evidence="3">225</strain>
    </source>
</reference>
<dbReference type="InterPro" id="IPR001279">
    <property type="entry name" value="Metallo-B-lactamas"/>
</dbReference>
<feature type="domain" description="Metallo-beta-lactamase" evidence="1">
    <location>
        <begin position="26"/>
        <end position="224"/>
    </location>
</feature>
<dbReference type="SUPFAM" id="SSF56281">
    <property type="entry name" value="Metallo-hydrolase/oxidoreductase"/>
    <property type="match status" value="1"/>
</dbReference>
<evidence type="ECO:0000313" key="2">
    <source>
        <dbReference type="EMBL" id="AEG44855.1"/>
    </source>
</evidence>